<dbReference type="OrthoDB" id="1911163at2759"/>
<dbReference type="NCBIfam" id="TIGR02397">
    <property type="entry name" value="dnaX_nterm"/>
    <property type="match status" value="1"/>
</dbReference>
<dbReference type="Pfam" id="PF23007">
    <property type="entry name" value="DnaA_N-like_STI"/>
    <property type="match status" value="1"/>
</dbReference>
<keyword evidence="5" id="KW-0862">Zinc</keyword>
<dbReference type="InterPro" id="IPR050238">
    <property type="entry name" value="DNA_Rep/Repair_Clamp_Loader"/>
</dbReference>
<dbReference type="GO" id="GO:0005663">
    <property type="term" value="C:DNA replication factor C complex"/>
    <property type="evidence" value="ECO:0007669"/>
    <property type="project" value="TreeGrafter"/>
</dbReference>
<gene>
    <name evidence="10" type="ORF">SI8410_07009500</name>
</gene>
<feature type="domain" description="AAA+ ATPase" evidence="9">
    <location>
        <begin position="453"/>
        <end position="595"/>
    </location>
</feature>
<protein>
    <recommendedName>
        <fullName evidence="9">AAA+ ATPase domain-containing protein</fullName>
    </recommendedName>
</protein>
<dbReference type="FunFam" id="1.10.8.60:FF:000013">
    <property type="entry name" value="DNA polymerase III subunit gamma/tau"/>
    <property type="match status" value="1"/>
</dbReference>
<dbReference type="PANTHER" id="PTHR11669">
    <property type="entry name" value="REPLICATION FACTOR C / DNA POLYMERASE III GAMMA-TAU SUBUNIT"/>
    <property type="match status" value="1"/>
</dbReference>
<sequence>MAETFVCPSELHLKKELSAVRKARFLRDPETCSSWRSPLASRSISAFSGLRNADDIDLEPNCVLTSRIGSSAKKVYLYNWVHHSRKSSDSGIKMDGENKEGSAWDTPGDSPVNPRKVEDKDNTLLEEPLPDSTVKRTRHEIPMRKSVRKLRRSPLLKHRNLRCSARTKLLDPPSSTYRTLNSSDHSEDAEYCNSGDMRRSTQELIRKNGYVSSPASPLISGSGCGNWSISSRVLRTAGKDESSNSVTPVSTSSIDRNRRKNPSSVVSWDVTSVSYDGEEVKPAELLKRRGSRIPRSSSKRVKDRGCGGWYSPSLSDTLKRKGTSILCGSQTLYQKRKSPGVRRKKFLSRASHGLPLLTNGVDEDQSLMDTASDDLSTNLGELDLEALSRLDGRRWSNCKSQEDLGIRLPSGGDGEMPSHRSLSQKYRPRSFDEIIGQNIVVQSLHNAILKGRIAPAYLFNGPRGTGKTSTARIFAAALNCLGTAENKPCGACRECADFASGNGLNIRELDAADKKGIDRIRNLLKNIHKVASSSRYKVFIIDECHVLPSKVWSTLIKFLEEPPLHSVFLLVTINPDKLPRAILSRCQKYLFPKIKDADIVRRLGMLSSEEGLDVELDALGLIALNSDGSLRDAETILDQLSLLGRRITASLVNDLVGLVSNEKLLDLLEIAMSSDTAETVKSCRELLDSGVDPMALMSQLAGVIMDIIAGIYRRPGTKSNETVLRGRSLTNAEVNRLQQALRILSDAEKQLRLSSERSTWFTAALLQLGCGHSPEVDHTSGSSRHSLPKTKASSSERVRGTPAVKTSDVLQQDKPSCSVYTPSMMNAHCSPYPNPSCSRPVGEKIRDLLPTCSNSGDGRFVRTTCKDKDNGESFFTKICPEKLDEIWRVCIEKCHSKTLRQLLSAHGQLLSISEAEGVMVVSLAFDDEGIKNRAEGYLSSITNSMEMVLRQHVRVGIRCVPGNFMGSVPLFADSTGEQSKTGLRAEERRSTDDSDVYAAKDLREEFICAPRKSADNAETRLRRRTPDICEGYEVPNATVNAAGLLLFSSRENGKRSCKEETKEEMALRTRQKSGFDEQRLESVWAQTMEKTTPGSEKPVRNQILPQNVRSRQHWGESMLALPISSKHWEDELNQEIKALKISDAHHHLKEPLSGRAGAISPSVFHKVGFPGGVDRESRERGSGSGCSGLLCWKTGKSRRLLRFGPCLRSKNTESSSCGRA</sequence>
<feature type="compositionally biased region" description="Low complexity" evidence="8">
    <location>
        <begin position="243"/>
        <end position="253"/>
    </location>
</feature>
<evidence type="ECO:0000256" key="2">
    <source>
        <dbReference type="ARBA" id="ARBA00006360"/>
    </source>
</evidence>
<dbReference type="InterPro" id="IPR022754">
    <property type="entry name" value="DNA_pol_III_gamma-3"/>
</dbReference>
<dbReference type="GO" id="GO:0006281">
    <property type="term" value="P:DNA repair"/>
    <property type="evidence" value="ECO:0007669"/>
    <property type="project" value="TreeGrafter"/>
</dbReference>
<dbReference type="Proteomes" id="UP000663760">
    <property type="component" value="Chromosome 7"/>
</dbReference>
<dbReference type="GO" id="GO:0009360">
    <property type="term" value="C:DNA polymerase III complex"/>
    <property type="evidence" value="ECO:0007669"/>
    <property type="project" value="InterPro"/>
</dbReference>
<dbReference type="GO" id="GO:0003689">
    <property type="term" value="F:DNA clamp loader activity"/>
    <property type="evidence" value="ECO:0007669"/>
    <property type="project" value="TreeGrafter"/>
</dbReference>
<dbReference type="SUPFAM" id="SSF52540">
    <property type="entry name" value="P-loop containing nucleoside triphosphate hydrolases"/>
    <property type="match status" value="1"/>
</dbReference>
<keyword evidence="7" id="KW-0175">Coiled coil</keyword>
<dbReference type="InterPro" id="IPR003593">
    <property type="entry name" value="AAA+_ATPase"/>
</dbReference>
<dbReference type="GO" id="GO:0003887">
    <property type="term" value="F:DNA-directed DNA polymerase activity"/>
    <property type="evidence" value="ECO:0007669"/>
    <property type="project" value="InterPro"/>
</dbReference>
<feature type="compositionally biased region" description="Polar residues" evidence="8">
    <location>
        <begin position="779"/>
        <end position="793"/>
    </location>
</feature>
<dbReference type="GO" id="GO:0005524">
    <property type="term" value="F:ATP binding"/>
    <property type="evidence" value="ECO:0007669"/>
    <property type="project" value="UniProtKB-KW"/>
</dbReference>
<proteinExistence type="inferred from homology"/>
<feature type="region of interest" description="Disordered" evidence="8">
    <location>
        <begin position="169"/>
        <end position="196"/>
    </location>
</feature>
<dbReference type="InterPro" id="IPR012763">
    <property type="entry name" value="DNA_pol_III_sug/sutau_N"/>
</dbReference>
<dbReference type="Gene3D" id="3.40.50.300">
    <property type="entry name" value="P-loop containing nucleotide triphosphate hydrolases"/>
    <property type="match status" value="1"/>
</dbReference>
<dbReference type="FunFam" id="3.40.50.300:FF:000014">
    <property type="entry name" value="DNA polymerase III subunit gamma/tau"/>
    <property type="match status" value="1"/>
</dbReference>
<evidence type="ECO:0000256" key="8">
    <source>
        <dbReference type="SAM" id="MobiDB-lite"/>
    </source>
</evidence>
<reference evidence="10" key="1">
    <citation type="submission" date="2020-02" db="EMBL/GenBank/DDBJ databases">
        <authorList>
            <person name="Scholz U."/>
            <person name="Mascher M."/>
            <person name="Fiebig A."/>
        </authorList>
    </citation>
    <scope>NUCLEOTIDE SEQUENCE</scope>
</reference>
<dbReference type="CDD" id="cd00009">
    <property type="entry name" value="AAA"/>
    <property type="match status" value="1"/>
</dbReference>
<keyword evidence="4" id="KW-0547">Nucleotide-binding</keyword>
<feature type="region of interest" description="Disordered" evidence="8">
    <location>
        <begin position="237"/>
        <end position="263"/>
    </location>
</feature>
<dbReference type="SUPFAM" id="SSF48019">
    <property type="entry name" value="post-AAA+ oligomerization domain-like"/>
    <property type="match status" value="1"/>
</dbReference>
<dbReference type="InterPro" id="IPR054506">
    <property type="entry name" value="DnaA_N-like_STI"/>
</dbReference>
<dbReference type="PANTHER" id="PTHR11669:SF63">
    <property type="entry name" value="PROTEIN STICHEL"/>
    <property type="match status" value="1"/>
</dbReference>
<feature type="region of interest" description="Disordered" evidence="8">
    <location>
        <begin position="86"/>
        <end position="127"/>
    </location>
</feature>
<comment type="function">
    <text evidence="1">May be involved in DNA replication and thus regulate cell proliferation.</text>
</comment>
<evidence type="ECO:0000256" key="3">
    <source>
        <dbReference type="ARBA" id="ARBA00022723"/>
    </source>
</evidence>
<evidence type="ECO:0000259" key="9">
    <source>
        <dbReference type="SMART" id="SM00382"/>
    </source>
</evidence>
<dbReference type="InterPro" id="IPR027417">
    <property type="entry name" value="P-loop_NTPase"/>
</dbReference>
<keyword evidence="11" id="KW-1185">Reference proteome</keyword>
<dbReference type="EMBL" id="LR746270">
    <property type="protein sequence ID" value="CAA7398830.1"/>
    <property type="molecule type" value="Genomic_DNA"/>
</dbReference>
<evidence type="ECO:0000313" key="11">
    <source>
        <dbReference type="Proteomes" id="UP000663760"/>
    </source>
</evidence>
<evidence type="ECO:0000256" key="5">
    <source>
        <dbReference type="ARBA" id="ARBA00022833"/>
    </source>
</evidence>
<feature type="compositionally biased region" description="Basic and acidic residues" evidence="8">
    <location>
        <begin position="86"/>
        <end position="102"/>
    </location>
</feature>
<dbReference type="Pfam" id="PF13177">
    <property type="entry name" value="DNA_pol3_delta2"/>
    <property type="match status" value="1"/>
</dbReference>
<evidence type="ECO:0000256" key="1">
    <source>
        <dbReference type="ARBA" id="ARBA00002386"/>
    </source>
</evidence>
<dbReference type="InterPro" id="IPR008921">
    <property type="entry name" value="DNA_pol3_clamp-load_cplx_C"/>
</dbReference>
<dbReference type="SMART" id="SM00382">
    <property type="entry name" value="AAA"/>
    <property type="match status" value="1"/>
</dbReference>
<name>A0A7I8KM08_SPIIN</name>
<dbReference type="CDD" id="cd18137">
    <property type="entry name" value="HLD_clamp_pol_III_gamma_tau"/>
    <property type="match status" value="1"/>
</dbReference>
<dbReference type="GO" id="GO:0003677">
    <property type="term" value="F:DNA binding"/>
    <property type="evidence" value="ECO:0007669"/>
    <property type="project" value="InterPro"/>
</dbReference>
<feature type="region of interest" description="Disordered" evidence="8">
    <location>
        <begin position="774"/>
        <end position="807"/>
    </location>
</feature>
<evidence type="ECO:0000256" key="4">
    <source>
        <dbReference type="ARBA" id="ARBA00022741"/>
    </source>
</evidence>
<dbReference type="GO" id="GO:0046872">
    <property type="term" value="F:metal ion binding"/>
    <property type="evidence" value="ECO:0007669"/>
    <property type="project" value="UniProtKB-KW"/>
</dbReference>
<dbReference type="Gene3D" id="1.10.8.60">
    <property type="match status" value="1"/>
</dbReference>
<dbReference type="InterPro" id="IPR045085">
    <property type="entry name" value="HLD_clamp_pol_III_gamma_tau"/>
</dbReference>
<dbReference type="Pfam" id="PF12169">
    <property type="entry name" value="DNA_pol3_gamma3"/>
    <property type="match status" value="1"/>
</dbReference>
<comment type="similarity">
    <text evidence="2">Belongs to the DnaX/STICHEL family.</text>
</comment>
<dbReference type="GO" id="GO:0006261">
    <property type="term" value="P:DNA-templated DNA replication"/>
    <property type="evidence" value="ECO:0007669"/>
    <property type="project" value="TreeGrafter"/>
</dbReference>
<accession>A0A7I8KM08</accession>
<dbReference type="Gene3D" id="1.20.272.10">
    <property type="match status" value="1"/>
</dbReference>
<keyword evidence="6" id="KW-0067">ATP-binding</keyword>
<keyword evidence="3" id="KW-0479">Metal-binding</keyword>
<evidence type="ECO:0000313" key="10">
    <source>
        <dbReference type="EMBL" id="CAA7398830.1"/>
    </source>
</evidence>
<dbReference type="AlphaFoldDB" id="A0A7I8KM08"/>
<evidence type="ECO:0000256" key="7">
    <source>
        <dbReference type="ARBA" id="ARBA00023054"/>
    </source>
</evidence>
<evidence type="ECO:0000256" key="6">
    <source>
        <dbReference type="ARBA" id="ARBA00022840"/>
    </source>
</evidence>
<organism evidence="10 11">
    <name type="scientific">Spirodela intermedia</name>
    <name type="common">Intermediate duckweed</name>
    <dbReference type="NCBI Taxonomy" id="51605"/>
    <lineage>
        <taxon>Eukaryota</taxon>
        <taxon>Viridiplantae</taxon>
        <taxon>Streptophyta</taxon>
        <taxon>Embryophyta</taxon>
        <taxon>Tracheophyta</taxon>
        <taxon>Spermatophyta</taxon>
        <taxon>Magnoliopsida</taxon>
        <taxon>Liliopsida</taxon>
        <taxon>Araceae</taxon>
        <taxon>Lemnoideae</taxon>
        <taxon>Spirodela</taxon>
    </lineage>
</organism>
<feature type="compositionally biased region" description="Polar residues" evidence="8">
    <location>
        <begin position="173"/>
        <end position="183"/>
    </location>
</feature>